<dbReference type="AlphaFoldDB" id="A0A0M6YMB4"/>
<evidence type="ECO:0000259" key="3">
    <source>
        <dbReference type="Pfam" id="PF13505"/>
    </source>
</evidence>
<dbReference type="Pfam" id="PF13505">
    <property type="entry name" value="OMP_b-brl"/>
    <property type="match status" value="1"/>
</dbReference>
<sequence length="196" mass="21033">MKRLALLAMIPFAATPVFAGNIEPPVAEPAPAPVFVEPTPAYEWSGAYIGAQGSYADISTDGDVELDDDGGLYGLRAGYDFQRGSQVFGGLVQYDFGEIELEDSDIEVENVLRIGARYGITTGAALYYGLAGYAQADTNSIGDTDGYFAGLGYERFITENVTFGAEAMYHDFDDFDDADGTDATATTVGLNLNYRF</sequence>
<feature type="chain" id="PRO_5005808199" evidence="2">
    <location>
        <begin position="20"/>
        <end position="196"/>
    </location>
</feature>
<dbReference type="OrthoDB" id="268975at2"/>
<reference evidence="4 5" key="1">
    <citation type="submission" date="2015-07" db="EMBL/GenBank/DDBJ databases">
        <authorList>
            <person name="Noorani M."/>
        </authorList>
    </citation>
    <scope>NUCLEOTIDE SEQUENCE [LARGE SCALE GENOMIC DNA]</scope>
    <source>
        <strain evidence="4 5">CECT 7802</strain>
    </source>
</reference>
<protein>
    <submittedName>
        <fullName evidence="4">Opacity protein antigens</fullName>
    </submittedName>
</protein>
<dbReference type="InterPro" id="IPR027385">
    <property type="entry name" value="Beta-barrel_OMP"/>
</dbReference>
<evidence type="ECO:0000256" key="2">
    <source>
        <dbReference type="SAM" id="SignalP"/>
    </source>
</evidence>
<dbReference type="RefSeq" id="WP_055086798.1">
    <property type="nucleotide sequence ID" value="NZ_CXSU01000012.1"/>
</dbReference>
<accession>A0A0M6YMB4</accession>
<name>A0A0M6YMB4_9RHOB</name>
<keyword evidence="5" id="KW-1185">Reference proteome</keyword>
<evidence type="ECO:0000313" key="4">
    <source>
        <dbReference type="EMBL" id="CTQ51044.1"/>
    </source>
</evidence>
<dbReference type="EMBL" id="CXSU01000012">
    <property type="protein sequence ID" value="CTQ51044.1"/>
    <property type="molecule type" value="Genomic_DNA"/>
</dbReference>
<dbReference type="STRING" id="420998.JDO7802_03082"/>
<evidence type="ECO:0000313" key="5">
    <source>
        <dbReference type="Proteomes" id="UP000049222"/>
    </source>
</evidence>
<organism evidence="4 5">
    <name type="scientific">Jannaschia donghaensis</name>
    <dbReference type="NCBI Taxonomy" id="420998"/>
    <lineage>
        <taxon>Bacteria</taxon>
        <taxon>Pseudomonadati</taxon>
        <taxon>Pseudomonadota</taxon>
        <taxon>Alphaproteobacteria</taxon>
        <taxon>Rhodobacterales</taxon>
        <taxon>Roseobacteraceae</taxon>
        <taxon>Jannaschia</taxon>
    </lineage>
</organism>
<gene>
    <name evidence="4" type="ORF">JDO7802_03082</name>
</gene>
<feature type="domain" description="Outer membrane protein beta-barrel" evidence="3">
    <location>
        <begin position="37"/>
        <end position="196"/>
    </location>
</feature>
<proteinExistence type="predicted"/>
<evidence type="ECO:0000256" key="1">
    <source>
        <dbReference type="ARBA" id="ARBA00022729"/>
    </source>
</evidence>
<feature type="signal peptide" evidence="2">
    <location>
        <begin position="1"/>
        <end position="19"/>
    </location>
</feature>
<keyword evidence="1 2" id="KW-0732">Signal</keyword>
<dbReference type="Gene3D" id="2.40.160.20">
    <property type="match status" value="1"/>
</dbReference>
<dbReference type="Proteomes" id="UP000049222">
    <property type="component" value="Unassembled WGS sequence"/>
</dbReference>
<dbReference type="SUPFAM" id="SSF56925">
    <property type="entry name" value="OMPA-like"/>
    <property type="match status" value="1"/>
</dbReference>
<dbReference type="InterPro" id="IPR011250">
    <property type="entry name" value="OMP/PagP_B-barrel"/>
</dbReference>